<dbReference type="Pfam" id="PF13382">
    <property type="entry name" value="Adenine_deam_C"/>
    <property type="match status" value="1"/>
</dbReference>
<accession>A0A1G6MMB7</accession>
<dbReference type="InterPro" id="IPR006680">
    <property type="entry name" value="Amidohydro-rel"/>
</dbReference>
<dbReference type="SUPFAM" id="SSF51338">
    <property type="entry name" value="Composite domain of metallo-dependent hydrolases"/>
    <property type="match status" value="1"/>
</dbReference>
<dbReference type="RefSeq" id="WP_090776356.1">
    <property type="nucleotide sequence ID" value="NZ_FMYM01000010.1"/>
</dbReference>
<feature type="domain" description="Adenine deaminase C-terminal" evidence="6">
    <location>
        <begin position="413"/>
        <end position="571"/>
    </location>
</feature>
<evidence type="ECO:0000313" key="8">
    <source>
        <dbReference type="Proteomes" id="UP000242662"/>
    </source>
</evidence>
<organism evidence="7 8">
    <name type="scientific">Shouchella lonarensis</name>
    <dbReference type="NCBI Taxonomy" id="1464122"/>
    <lineage>
        <taxon>Bacteria</taxon>
        <taxon>Bacillati</taxon>
        <taxon>Bacillota</taxon>
        <taxon>Bacilli</taxon>
        <taxon>Bacillales</taxon>
        <taxon>Bacillaceae</taxon>
        <taxon>Shouchella</taxon>
    </lineage>
</organism>
<comment type="similarity">
    <text evidence="1">Belongs to the metallo-dependent hydrolases superfamily. Adenine deaminase family.</text>
</comment>
<keyword evidence="8" id="KW-1185">Reference proteome</keyword>
<dbReference type="InterPro" id="IPR026912">
    <property type="entry name" value="Adenine_deam_C"/>
</dbReference>
<dbReference type="STRING" id="1464122.SAMN05421737_11061"/>
<dbReference type="EC" id="3.5.4.2" evidence="2"/>
<name>A0A1G6MMB7_9BACI</name>
<keyword evidence="3" id="KW-0378">Hydrolase</keyword>
<protein>
    <recommendedName>
        <fullName evidence="2">adenine deaminase</fullName>
        <ecNumber evidence="2">3.5.4.2</ecNumber>
    </recommendedName>
</protein>
<feature type="domain" description="Amidohydrolase-related" evidence="5">
    <location>
        <begin position="79"/>
        <end position="362"/>
    </location>
</feature>
<dbReference type="EMBL" id="FMYM01000010">
    <property type="protein sequence ID" value="SDC56146.1"/>
    <property type="molecule type" value="Genomic_DNA"/>
</dbReference>
<dbReference type="AlphaFoldDB" id="A0A1G6MMB7"/>
<evidence type="ECO:0000256" key="1">
    <source>
        <dbReference type="ARBA" id="ARBA00006773"/>
    </source>
</evidence>
<gene>
    <name evidence="7" type="ORF">SAMN05421737_11061</name>
</gene>
<dbReference type="PANTHER" id="PTHR11113">
    <property type="entry name" value="N-ACETYLGLUCOSAMINE-6-PHOSPHATE DEACETYLASE"/>
    <property type="match status" value="1"/>
</dbReference>
<dbReference type="InterPro" id="IPR032466">
    <property type="entry name" value="Metal_Hydrolase"/>
</dbReference>
<dbReference type="OrthoDB" id="9775607at2"/>
<comment type="catalytic activity">
    <reaction evidence="4">
        <text>adenine + H2O + H(+) = hypoxanthine + NH4(+)</text>
        <dbReference type="Rhea" id="RHEA:23688"/>
        <dbReference type="ChEBI" id="CHEBI:15377"/>
        <dbReference type="ChEBI" id="CHEBI:15378"/>
        <dbReference type="ChEBI" id="CHEBI:16708"/>
        <dbReference type="ChEBI" id="CHEBI:17368"/>
        <dbReference type="ChEBI" id="CHEBI:28938"/>
        <dbReference type="EC" id="3.5.4.2"/>
    </reaction>
</comment>
<dbReference type="GO" id="GO:0000034">
    <property type="term" value="F:adenine deaminase activity"/>
    <property type="evidence" value="ECO:0007669"/>
    <property type="project" value="UniProtKB-EC"/>
</dbReference>
<dbReference type="Proteomes" id="UP000242662">
    <property type="component" value="Unassembled WGS sequence"/>
</dbReference>
<sequence>MTTERIYRWTKTRLRTHLDVVKGERAPTIVLKNATYLNYARRKWVRANIWVADDRIVYVGEETPATSPETEIVDCTGKYVVPGYIEHHAHPFQLYNPHSLAEYASLRGTTTLINDNLVFFLNLGKRKALSLIEKLDTLPTSMYWWARYDPQMEIVGDEMFSNSKMRAWLEHHLVVQGGELTSWPKVLQGDDVLLHWMQETTRLRKPIEGHLPGASESTLAQMALLGVTCDHESITGEEVVRRLDAGYTVSLRHSSIRPDLAQLLSDMQALGVDYFGRCLMTTDGSSPSFYEKGVMDQCISLALEAGLDPIDAYGMASYYVARYYRMDHKLGMIAPGRIAHLNILTDVHHPIPASVLAKGQWVKKDGKKAKKDVIIPWADYGIRPIALDFELKEEDLNFSMPMGIEMVNAVILKPYQTEIETASGELSLEHDESYFAMVDKDGKWLVTTTLKGFSSSVMGLASTYCYTGDVILIGKSIAEMIHAFSVLKAQGGGLVIVENGEVIGKMVLPLLGMMSDKPLEEVMTEEKEIVSLLRARGYRHSDPIYSLQFFSSTHLPYIRATSRGIYDVRKRKVLFPAVMRG</sequence>
<dbReference type="Pfam" id="PF01979">
    <property type="entry name" value="Amidohydro_1"/>
    <property type="match status" value="1"/>
</dbReference>
<dbReference type="Gene3D" id="3.20.20.140">
    <property type="entry name" value="Metal-dependent hydrolases"/>
    <property type="match status" value="1"/>
</dbReference>
<dbReference type="Gene3D" id="2.30.40.10">
    <property type="entry name" value="Urease, subunit C, domain 1"/>
    <property type="match status" value="1"/>
</dbReference>
<evidence type="ECO:0000256" key="2">
    <source>
        <dbReference type="ARBA" id="ARBA00012782"/>
    </source>
</evidence>
<reference evidence="8" key="1">
    <citation type="submission" date="2016-09" db="EMBL/GenBank/DDBJ databases">
        <authorList>
            <person name="Varghese N."/>
            <person name="Submissions S."/>
        </authorList>
    </citation>
    <scope>NUCLEOTIDE SEQUENCE [LARGE SCALE GENOMIC DNA]</scope>
    <source>
        <strain evidence="8">25nlg</strain>
    </source>
</reference>
<evidence type="ECO:0000256" key="3">
    <source>
        <dbReference type="ARBA" id="ARBA00022801"/>
    </source>
</evidence>
<dbReference type="InterPro" id="IPR011059">
    <property type="entry name" value="Metal-dep_hydrolase_composite"/>
</dbReference>
<evidence type="ECO:0000259" key="6">
    <source>
        <dbReference type="Pfam" id="PF13382"/>
    </source>
</evidence>
<evidence type="ECO:0000256" key="4">
    <source>
        <dbReference type="ARBA" id="ARBA00047720"/>
    </source>
</evidence>
<proteinExistence type="inferred from homology"/>
<dbReference type="PANTHER" id="PTHR11113:SF6">
    <property type="entry name" value="ADENINE DEAMINASE YERA-RELATED"/>
    <property type="match status" value="1"/>
</dbReference>
<evidence type="ECO:0000313" key="7">
    <source>
        <dbReference type="EMBL" id="SDC56146.1"/>
    </source>
</evidence>
<dbReference type="SUPFAM" id="SSF51556">
    <property type="entry name" value="Metallo-dependent hydrolases"/>
    <property type="match status" value="1"/>
</dbReference>
<evidence type="ECO:0000259" key="5">
    <source>
        <dbReference type="Pfam" id="PF01979"/>
    </source>
</evidence>